<dbReference type="VEuPathDB" id="FungiDB:VP01_879g3"/>
<organism evidence="1 2">
    <name type="scientific">Puccinia sorghi</name>
    <dbReference type="NCBI Taxonomy" id="27349"/>
    <lineage>
        <taxon>Eukaryota</taxon>
        <taxon>Fungi</taxon>
        <taxon>Dikarya</taxon>
        <taxon>Basidiomycota</taxon>
        <taxon>Pucciniomycotina</taxon>
        <taxon>Pucciniomycetes</taxon>
        <taxon>Pucciniales</taxon>
        <taxon>Pucciniaceae</taxon>
        <taxon>Puccinia</taxon>
    </lineage>
</organism>
<dbReference type="EMBL" id="LAVV01014381">
    <property type="protein sequence ID" value="KNZ44811.1"/>
    <property type="molecule type" value="Genomic_DNA"/>
</dbReference>
<name>A0A0L6U8H0_9BASI</name>
<comment type="caution">
    <text evidence="1">The sequence shown here is derived from an EMBL/GenBank/DDBJ whole genome shotgun (WGS) entry which is preliminary data.</text>
</comment>
<evidence type="ECO:0000313" key="2">
    <source>
        <dbReference type="Proteomes" id="UP000037035"/>
    </source>
</evidence>
<keyword evidence="2" id="KW-1185">Reference proteome</keyword>
<proteinExistence type="predicted"/>
<dbReference type="Proteomes" id="UP000037035">
    <property type="component" value="Unassembled WGS sequence"/>
</dbReference>
<accession>A0A0L6U8H0</accession>
<reference evidence="1 2" key="1">
    <citation type="submission" date="2015-08" db="EMBL/GenBank/DDBJ databases">
        <title>Next Generation Sequencing and Analysis of the Genome of Puccinia sorghi L Schw, the Causal Agent of Maize Common Rust.</title>
        <authorList>
            <person name="Rochi L."/>
            <person name="Burguener G."/>
            <person name="Darino M."/>
            <person name="Turjanski A."/>
            <person name="Kreff E."/>
            <person name="Dieguez M.J."/>
            <person name="Sacco F."/>
        </authorList>
    </citation>
    <scope>NUCLEOTIDE SEQUENCE [LARGE SCALE GENOMIC DNA]</scope>
    <source>
        <strain evidence="1 2">RO10H11247</strain>
    </source>
</reference>
<evidence type="ECO:0000313" key="1">
    <source>
        <dbReference type="EMBL" id="KNZ44811.1"/>
    </source>
</evidence>
<protein>
    <submittedName>
        <fullName evidence="1">Uncharacterized protein</fullName>
    </submittedName>
</protein>
<gene>
    <name evidence="1" type="ORF">VP01_879g3</name>
</gene>
<sequence>MLKVKRYIQKARNYYDQFFCNLTPKKINETNFRILGIRPATPICVLKIGSVTPTWTSAATSCGSQIQIGWVIDRQILASLLPKPLIHSPPPSEHTSKTNPPFISTPHCTILLWLVPLINSRINPCTPKTIQCLLEPPKRIDILDCFFFAKFAYFCLHDALIHSRYQQLSHLYLFSTSNLLIRHFSLPLFLLYVLKKKIPIPWSQPNFTIFLNLTSSQTNCFYPIPLNNTWFGFRNLTPEHNATCDEDLVGYEVTSINTEIKLSWFNDIKSKKEDNGNSFESNLLGEDHEVNDEQMSQILRNHLRYNNINQVEPNLGGSLNLWLRELPLTSKVRACRQIPVRFHNWNRNLPKKCGRETSLDTEPGKQILNSVYSQKRKLTNPSVCAAVQITKMSSTHYKIGENQVKNQVKKTNTKRSPPSQLTPFQTRSNSITQNEIGEIHCFIHNKQSIYILLATEIQRKTTDAENDAADRTNIDLILSRGLYIDITKPIFFSTEKHNLFSFYPSINHTVLDFFFSFNLITNNESKTEREQIILLLGEYQILATRHLTRNKILLVIAKNLSPNLGLSLFPVLVEEISPLFTCPFFIPSSGHKSLDAYHINFPIFQIQTNPILGCLRKNDCIQMPSLTSNHWKEHHSWTCEFKKDPPGRRERKLHRPFRFMVVDKWRTAHAKQKRDLSCKHLLRKLASRVPKLGLELSQYNCSWGQDPAPLALHLLNMHLHHSGTHLMAPSALGRNPHTYKTESIDLPKIQALSGVTNRSGSHAFILYGVDCKSERRTTLTNARWEPLPRHALGHQARLRVDFPHSFAPLFSSMILNSCSNVAMSKKKPRCLSFHLALPSLFLLHLSRHLIVSVINQPWGCQEKGSNDSFVKAHGSQHIPCRQCHGSWSQRT</sequence>
<dbReference type="AlphaFoldDB" id="A0A0L6U8H0"/>